<keyword evidence="3" id="KW-0813">Transport</keyword>
<keyword evidence="6 11" id="KW-1133">Transmembrane helix</keyword>
<dbReference type="Pfam" id="PF08022">
    <property type="entry name" value="FAD_binding_8"/>
    <property type="match status" value="1"/>
</dbReference>
<feature type="domain" description="FAD-binding FR-type" evidence="12">
    <location>
        <begin position="130"/>
        <end position="249"/>
    </location>
</feature>
<dbReference type="InterPro" id="IPR013121">
    <property type="entry name" value="Fe_red_NAD-bd_6"/>
</dbReference>
<dbReference type="EMBL" id="KB706946">
    <property type="protein sequence ID" value="EMR65091.1"/>
    <property type="molecule type" value="Genomic_DNA"/>
</dbReference>
<evidence type="ECO:0000256" key="5">
    <source>
        <dbReference type="ARBA" id="ARBA00022982"/>
    </source>
</evidence>
<dbReference type="eggNOG" id="KOG0039">
    <property type="taxonomic scope" value="Eukaryota"/>
</dbReference>
<evidence type="ECO:0000259" key="12">
    <source>
        <dbReference type="PROSITE" id="PS51384"/>
    </source>
</evidence>
<dbReference type="PANTHER" id="PTHR32361">
    <property type="entry name" value="FERRIC/CUPRIC REDUCTASE TRANSMEMBRANE COMPONENT"/>
    <property type="match status" value="1"/>
</dbReference>
<keyword evidence="9 11" id="KW-0472">Membrane</keyword>
<dbReference type="OMA" id="PCLINTA"/>
<dbReference type="GO" id="GO:0015677">
    <property type="term" value="P:copper ion import"/>
    <property type="evidence" value="ECO:0007669"/>
    <property type="project" value="TreeGrafter"/>
</dbReference>
<comment type="similarity">
    <text evidence="2">Belongs to the ferric reductase (FRE) family.</text>
</comment>
<dbReference type="AlphaFoldDB" id="M7T5J6"/>
<protein>
    <submittedName>
        <fullName evidence="13">Putative ferric reductase transmembrane protein</fullName>
    </submittedName>
</protein>
<evidence type="ECO:0000256" key="7">
    <source>
        <dbReference type="ARBA" id="ARBA00023002"/>
    </source>
</evidence>
<comment type="subcellular location">
    <subcellularLocation>
        <location evidence="1">Membrane</location>
        <topology evidence="1">Multi-pass membrane protein</topology>
    </subcellularLocation>
</comment>
<dbReference type="Proteomes" id="UP000012174">
    <property type="component" value="Unassembled WGS sequence"/>
</dbReference>
<dbReference type="PANTHER" id="PTHR32361:SF23">
    <property type="entry name" value="FERRIC-CHELATE REDUCTASE"/>
    <property type="match status" value="1"/>
</dbReference>
<dbReference type="InterPro" id="IPR013112">
    <property type="entry name" value="FAD-bd_8"/>
</dbReference>
<evidence type="ECO:0000313" key="13">
    <source>
        <dbReference type="EMBL" id="EMR65091.1"/>
    </source>
</evidence>
<evidence type="ECO:0000256" key="6">
    <source>
        <dbReference type="ARBA" id="ARBA00022989"/>
    </source>
</evidence>
<proteinExistence type="inferred from homology"/>
<dbReference type="HOGENOM" id="CLU_010365_7_0_1"/>
<dbReference type="KEGG" id="ela:UCREL1_7963"/>
<keyword evidence="7" id="KW-0560">Oxidoreductase</keyword>
<keyword evidence="8" id="KW-0406">Ion transport</keyword>
<gene>
    <name evidence="13" type="ORF">UCREL1_7963</name>
</gene>
<dbReference type="Pfam" id="PF01794">
    <property type="entry name" value="Ferric_reduct"/>
    <property type="match status" value="1"/>
</dbReference>
<evidence type="ECO:0000256" key="11">
    <source>
        <dbReference type="SAM" id="Phobius"/>
    </source>
</evidence>
<evidence type="ECO:0000256" key="1">
    <source>
        <dbReference type="ARBA" id="ARBA00004141"/>
    </source>
</evidence>
<dbReference type="InterPro" id="IPR051410">
    <property type="entry name" value="Ferric/Cupric_Reductase"/>
</dbReference>
<evidence type="ECO:0000256" key="3">
    <source>
        <dbReference type="ARBA" id="ARBA00022448"/>
    </source>
</evidence>
<evidence type="ECO:0000256" key="8">
    <source>
        <dbReference type="ARBA" id="ARBA00023065"/>
    </source>
</evidence>
<sequence length="377" mass="42419">MIASLTGVSHERLIVFHNWVGWAMFALALIHTFPFIIFHNWKGDMVTMWNTSVVYWTGVVALIAQTYLQFFSLRFIRDRYYEIFKATHYLAALVFMIFFFFHCDFRLSSWDYFIATGVLYTLSFLYSQIRTYFEFGLSHRATFTRVSNLALKVTIPIDTTWHPSQHVFLRFIHLGLHALTAHPFTIASVPIAINGSGKSKLVFYVQPRGGLTGRLAAAALQQPGLTTTQVIIATRDGELVRWYGEALLEYMDENGVERIPDNITIAIYETGNGQSLSGSSSKDLEQSNEKLDKINPEEQSTASKERLAITATPGRPDITSTVKDVTLQSGKSVGIAVCGPRDVLKLVQDEAAAAQLRILGSQPSAREVYLHSEVFSW</sequence>
<feature type="transmembrane region" description="Helical" evidence="11">
    <location>
        <begin position="83"/>
        <end position="101"/>
    </location>
</feature>
<dbReference type="GO" id="GO:0000293">
    <property type="term" value="F:ferric-chelate reductase activity"/>
    <property type="evidence" value="ECO:0007669"/>
    <property type="project" value="UniProtKB-ARBA"/>
</dbReference>
<dbReference type="OrthoDB" id="17725at2759"/>
<feature type="compositionally biased region" description="Basic and acidic residues" evidence="10">
    <location>
        <begin position="282"/>
        <end position="296"/>
    </location>
</feature>
<feature type="transmembrane region" description="Helical" evidence="11">
    <location>
        <begin position="53"/>
        <end position="71"/>
    </location>
</feature>
<feature type="region of interest" description="Disordered" evidence="10">
    <location>
        <begin position="273"/>
        <end position="304"/>
    </location>
</feature>
<feature type="transmembrane region" description="Helical" evidence="11">
    <location>
        <begin position="20"/>
        <end position="41"/>
    </location>
</feature>
<dbReference type="InterPro" id="IPR013130">
    <property type="entry name" value="Fe3_Rdtase_TM_dom"/>
</dbReference>
<accession>M7T5J6</accession>
<dbReference type="GO" id="GO:0006879">
    <property type="term" value="P:intracellular iron ion homeostasis"/>
    <property type="evidence" value="ECO:0007669"/>
    <property type="project" value="TreeGrafter"/>
</dbReference>
<keyword evidence="4 11" id="KW-0812">Transmembrane</keyword>
<dbReference type="Pfam" id="PF08030">
    <property type="entry name" value="NAD_binding_6"/>
    <property type="match status" value="1"/>
</dbReference>
<evidence type="ECO:0000256" key="9">
    <source>
        <dbReference type="ARBA" id="ARBA00023136"/>
    </source>
</evidence>
<keyword evidence="5" id="KW-0249">Electron transport</keyword>
<evidence type="ECO:0000256" key="4">
    <source>
        <dbReference type="ARBA" id="ARBA00022692"/>
    </source>
</evidence>
<dbReference type="InterPro" id="IPR017927">
    <property type="entry name" value="FAD-bd_FR_type"/>
</dbReference>
<dbReference type="PROSITE" id="PS51384">
    <property type="entry name" value="FAD_FR"/>
    <property type="match status" value="1"/>
</dbReference>
<dbReference type="GO" id="GO:0005886">
    <property type="term" value="C:plasma membrane"/>
    <property type="evidence" value="ECO:0007669"/>
    <property type="project" value="TreeGrafter"/>
</dbReference>
<evidence type="ECO:0000256" key="10">
    <source>
        <dbReference type="SAM" id="MobiDB-lite"/>
    </source>
</evidence>
<organism evidence="13 14">
    <name type="scientific">Eutypa lata (strain UCR-EL1)</name>
    <name type="common">Grapevine dieback disease fungus</name>
    <name type="synonym">Eutypa armeniacae</name>
    <dbReference type="NCBI Taxonomy" id="1287681"/>
    <lineage>
        <taxon>Eukaryota</taxon>
        <taxon>Fungi</taxon>
        <taxon>Dikarya</taxon>
        <taxon>Ascomycota</taxon>
        <taxon>Pezizomycotina</taxon>
        <taxon>Sordariomycetes</taxon>
        <taxon>Xylariomycetidae</taxon>
        <taxon>Xylariales</taxon>
        <taxon>Diatrypaceae</taxon>
        <taxon>Eutypa</taxon>
    </lineage>
</organism>
<dbReference type="InterPro" id="IPR039261">
    <property type="entry name" value="FNR_nucleotide-bd"/>
</dbReference>
<evidence type="ECO:0000256" key="2">
    <source>
        <dbReference type="ARBA" id="ARBA00006278"/>
    </source>
</evidence>
<dbReference type="Gene3D" id="3.40.50.80">
    <property type="entry name" value="Nucleotide-binding domain of ferredoxin-NADP reductase (FNR) module"/>
    <property type="match status" value="1"/>
</dbReference>
<keyword evidence="14" id="KW-1185">Reference proteome</keyword>
<reference evidence="14" key="1">
    <citation type="journal article" date="2013" name="Genome Announc.">
        <title>Draft genome sequence of the grapevine dieback fungus Eutypa lata UCR-EL1.</title>
        <authorList>
            <person name="Blanco-Ulate B."/>
            <person name="Rolshausen P.E."/>
            <person name="Cantu D."/>
        </authorList>
    </citation>
    <scope>NUCLEOTIDE SEQUENCE [LARGE SCALE GENOMIC DNA]</scope>
    <source>
        <strain evidence="14">UCR-EL1</strain>
    </source>
</reference>
<evidence type="ECO:0000313" key="14">
    <source>
        <dbReference type="Proteomes" id="UP000012174"/>
    </source>
</evidence>
<dbReference type="GO" id="GO:0006826">
    <property type="term" value="P:iron ion transport"/>
    <property type="evidence" value="ECO:0007669"/>
    <property type="project" value="TreeGrafter"/>
</dbReference>
<dbReference type="STRING" id="1287681.M7T5J6"/>
<name>M7T5J6_EUTLA</name>
<feature type="transmembrane region" description="Helical" evidence="11">
    <location>
        <begin position="107"/>
        <end position="126"/>
    </location>
</feature>